<dbReference type="Proteomes" id="UP000095287">
    <property type="component" value="Unplaced"/>
</dbReference>
<proteinExistence type="predicted"/>
<keyword evidence="1" id="KW-0472">Membrane</keyword>
<sequence>MAVRRTREPIDIAFPSNPPKSDIGVVERGTTVKLTRLRSCRAPGFGGLREPPMRKARKTDCPGMLSRFIKLVAIVVLVFIILLSIVLEGRDFQFLCVAVGFTAVVFGFALFLHWYHFHDFYDYYYYYNEQHERAE</sequence>
<dbReference type="AlphaFoldDB" id="A0A1I7YYV6"/>
<evidence type="ECO:0000256" key="1">
    <source>
        <dbReference type="SAM" id="Phobius"/>
    </source>
</evidence>
<evidence type="ECO:0000313" key="3">
    <source>
        <dbReference type="WBParaSite" id="L893_g2108.t1"/>
    </source>
</evidence>
<reference evidence="3" key="1">
    <citation type="submission" date="2016-11" db="UniProtKB">
        <authorList>
            <consortium name="WormBaseParasite"/>
        </authorList>
    </citation>
    <scope>IDENTIFICATION</scope>
</reference>
<dbReference type="WBParaSite" id="L893_g2108.t1">
    <property type="protein sequence ID" value="L893_g2108.t1"/>
    <property type="gene ID" value="L893_g2108"/>
</dbReference>
<keyword evidence="1" id="KW-1133">Transmembrane helix</keyword>
<organism evidence="2 3">
    <name type="scientific">Steinernema glaseri</name>
    <dbReference type="NCBI Taxonomy" id="37863"/>
    <lineage>
        <taxon>Eukaryota</taxon>
        <taxon>Metazoa</taxon>
        <taxon>Ecdysozoa</taxon>
        <taxon>Nematoda</taxon>
        <taxon>Chromadorea</taxon>
        <taxon>Rhabditida</taxon>
        <taxon>Tylenchina</taxon>
        <taxon>Panagrolaimomorpha</taxon>
        <taxon>Strongyloidoidea</taxon>
        <taxon>Steinernematidae</taxon>
        <taxon>Steinernema</taxon>
    </lineage>
</organism>
<feature type="transmembrane region" description="Helical" evidence="1">
    <location>
        <begin position="92"/>
        <end position="115"/>
    </location>
</feature>
<evidence type="ECO:0000313" key="2">
    <source>
        <dbReference type="Proteomes" id="UP000095287"/>
    </source>
</evidence>
<name>A0A1I7YYV6_9BILA</name>
<keyword evidence="2" id="KW-1185">Reference proteome</keyword>
<feature type="transmembrane region" description="Helical" evidence="1">
    <location>
        <begin position="68"/>
        <end position="86"/>
    </location>
</feature>
<accession>A0A1I7YYV6</accession>
<protein>
    <submittedName>
        <fullName evidence="3">Uncharacterized protein</fullName>
    </submittedName>
</protein>
<keyword evidence="1" id="KW-0812">Transmembrane</keyword>